<proteinExistence type="predicted"/>
<accession>W1NUP0</accession>
<organism evidence="2 3">
    <name type="scientific">Amborella trichopoda</name>
    <dbReference type="NCBI Taxonomy" id="13333"/>
    <lineage>
        <taxon>Eukaryota</taxon>
        <taxon>Viridiplantae</taxon>
        <taxon>Streptophyta</taxon>
        <taxon>Embryophyta</taxon>
        <taxon>Tracheophyta</taxon>
        <taxon>Spermatophyta</taxon>
        <taxon>Magnoliopsida</taxon>
        <taxon>Amborellales</taxon>
        <taxon>Amborellaceae</taxon>
        <taxon>Amborella</taxon>
    </lineage>
</organism>
<dbReference type="EMBL" id="KI395332">
    <property type="protein sequence ID" value="ERM98379.1"/>
    <property type="molecule type" value="Genomic_DNA"/>
</dbReference>
<protein>
    <submittedName>
        <fullName evidence="2">Uncharacterized protein</fullName>
    </submittedName>
</protein>
<dbReference type="AlphaFoldDB" id="W1NUP0"/>
<dbReference type="HOGENOM" id="CLU_2253744_0_0_1"/>
<evidence type="ECO:0000256" key="1">
    <source>
        <dbReference type="SAM" id="MobiDB-lite"/>
    </source>
</evidence>
<feature type="compositionally biased region" description="Polar residues" evidence="1">
    <location>
        <begin position="12"/>
        <end position="21"/>
    </location>
</feature>
<feature type="region of interest" description="Disordered" evidence="1">
    <location>
        <begin position="1"/>
        <end position="21"/>
    </location>
</feature>
<reference evidence="3" key="1">
    <citation type="journal article" date="2013" name="Science">
        <title>The Amborella genome and the evolution of flowering plants.</title>
        <authorList>
            <consortium name="Amborella Genome Project"/>
        </authorList>
    </citation>
    <scope>NUCLEOTIDE SEQUENCE [LARGE SCALE GENOMIC DNA]</scope>
</reference>
<feature type="compositionally biased region" description="Basic and acidic residues" evidence="1">
    <location>
        <begin position="72"/>
        <end position="89"/>
    </location>
</feature>
<dbReference type="Gramene" id="ERM98379">
    <property type="protein sequence ID" value="ERM98379"/>
    <property type="gene ID" value="AMTR_s00072p00039460"/>
</dbReference>
<feature type="region of interest" description="Disordered" evidence="1">
    <location>
        <begin position="72"/>
        <end position="104"/>
    </location>
</feature>
<dbReference type="Proteomes" id="UP000017836">
    <property type="component" value="Unassembled WGS sequence"/>
</dbReference>
<evidence type="ECO:0000313" key="3">
    <source>
        <dbReference type="Proteomes" id="UP000017836"/>
    </source>
</evidence>
<name>W1NUP0_AMBTC</name>
<evidence type="ECO:0000313" key="2">
    <source>
        <dbReference type="EMBL" id="ERM98379.1"/>
    </source>
</evidence>
<feature type="compositionally biased region" description="Basic residues" evidence="1">
    <location>
        <begin position="1"/>
        <end position="11"/>
    </location>
</feature>
<keyword evidence="3" id="KW-1185">Reference proteome</keyword>
<gene>
    <name evidence="2" type="ORF">AMTR_s00072p00039460</name>
</gene>
<sequence>MSGLLRCHKKSSSSSGGVQHNQAAVDSALMVQSGSMRLVGEMLTPLIVNNRYMALTQREKVVAWQMRFGVAERAKHRERERKNLLDRSRQGRPRHVCREESKRN</sequence>